<organism evidence="1 2">
    <name type="scientific">Parabacteroides segnis</name>
    <dbReference type="NCBI Taxonomy" id="2763058"/>
    <lineage>
        <taxon>Bacteria</taxon>
        <taxon>Pseudomonadati</taxon>
        <taxon>Bacteroidota</taxon>
        <taxon>Bacteroidia</taxon>
        <taxon>Bacteroidales</taxon>
        <taxon>Tannerellaceae</taxon>
        <taxon>Parabacteroides</taxon>
    </lineage>
</organism>
<proteinExistence type="predicted"/>
<dbReference type="EMBL" id="JACOOI010000031">
    <property type="protein sequence ID" value="MBC5645453.1"/>
    <property type="molecule type" value="Genomic_DNA"/>
</dbReference>
<comment type="caution">
    <text evidence="1">The sequence shown here is derived from an EMBL/GenBank/DDBJ whole genome shotgun (WGS) entry which is preliminary data.</text>
</comment>
<evidence type="ECO:0000313" key="2">
    <source>
        <dbReference type="Proteomes" id="UP000644010"/>
    </source>
</evidence>
<keyword evidence="2" id="KW-1185">Reference proteome</keyword>
<name>A0ABR7E6P5_9BACT</name>
<gene>
    <name evidence="1" type="ORF">H8S77_21445</name>
</gene>
<reference evidence="1 2" key="1">
    <citation type="submission" date="2020-08" db="EMBL/GenBank/DDBJ databases">
        <title>Genome public.</title>
        <authorList>
            <person name="Liu C."/>
            <person name="Sun Q."/>
        </authorList>
    </citation>
    <scope>NUCLEOTIDE SEQUENCE [LARGE SCALE GENOMIC DNA]</scope>
    <source>
        <strain evidence="1 2">BX2</strain>
    </source>
</reference>
<sequence>MNLDLNNSEELKASSPLAELAKVSDLLNDQELNKSLDKMSFNGSAANVGYYTFHKLSQMSIVREKIDECKISFLDSIKAVGTKIDDFHESVKEDVCDFFKGTYENVKDFFADKSDTQVLKSLGEDFYETREFGLDKCSEAAKEIFNPGVIDNWMNFSLTERQGISKAYAAEVAEAFKLEKYSGVIFEDLEPGVLGYNNGDGSIHITNDMLINYGSPLEIVNTITHELRHQYQNECINGYHNVPDEVKNEWTAATAIYDSNSQPWAFDPWGYKYNPLEIDSRYAGETVVRNITKDFINEQFA</sequence>
<protein>
    <recommendedName>
        <fullName evidence="3">DUF2268 domain-containing protein</fullName>
    </recommendedName>
</protein>
<accession>A0ABR7E6P5</accession>
<evidence type="ECO:0008006" key="3">
    <source>
        <dbReference type="Google" id="ProtNLM"/>
    </source>
</evidence>
<evidence type="ECO:0000313" key="1">
    <source>
        <dbReference type="EMBL" id="MBC5645453.1"/>
    </source>
</evidence>
<dbReference type="RefSeq" id="WP_186961115.1">
    <property type="nucleotide sequence ID" value="NZ_JACOOI010000031.1"/>
</dbReference>
<dbReference type="Proteomes" id="UP000644010">
    <property type="component" value="Unassembled WGS sequence"/>
</dbReference>